<gene>
    <name evidence="11" type="ORF">ECANGB1_2518</name>
</gene>
<keyword evidence="8" id="KW-1133">Transmembrane helix</keyword>
<comment type="similarity">
    <text evidence="2 7">Belongs to the FAD-dependent glycerol-3-phosphate dehydrogenase family.</text>
</comment>
<dbReference type="Gene3D" id="1.10.8.870">
    <property type="entry name" value="Alpha-glycerophosphate oxidase, cap domain"/>
    <property type="match status" value="1"/>
</dbReference>
<dbReference type="GO" id="GO:0004368">
    <property type="term" value="F:glycerol-3-phosphate dehydrogenase (quinone) activity"/>
    <property type="evidence" value="ECO:0007669"/>
    <property type="project" value="UniProtKB-EC"/>
</dbReference>
<dbReference type="PANTHER" id="PTHR11985">
    <property type="entry name" value="GLYCEROL-3-PHOSPHATE DEHYDROGENASE"/>
    <property type="match status" value="1"/>
</dbReference>
<dbReference type="GO" id="GO:0006072">
    <property type="term" value="P:glycerol-3-phosphate metabolic process"/>
    <property type="evidence" value="ECO:0007669"/>
    <property type="project" value="UniProtKB-UniRule"/>
</dbReference>
<dbReference type="Pfam" id="PF16901">
    <property type="entry name" value="DAO_C"/>
    <property type="match status" value="1"/>
</dbReference>
<dbReference type="PRINTS" id="PR01001">
    <property type="entry name" value="FADG3PDH"/>
</dbReference>
<dbReference type="PANTHER" id="PTHR11985:SF15">
    <property type="entry name" value="GLYCEROL-3-PHOSPHATE DEHYDROGENASE, MITOCHONDRIAL"/>
    <property type="match status" value="1"/>
</dbReference>
<keyword evidence="4 7" id="KW-0285">Flavoprotein</keyword>
<dbReference type="SUPFAM" id="SSF51905">
    <property type="entry name" value="FAD/NAD(P)-binding domain"/>
    <property type="match status" value="1"/>
</dbReference>
<reference evidence="11 12" key="1">
    <citation type="journal article" date="2017" name="Environ. Microbiol.">
        <title>Decay of the glycolytic pathway and adaptation to intranuclear parasitism within Enterocytozoonidae microsporidia.</title>
        <authorList>
            <person name="Wiredu Boakye D."/>
            <person name="Jaroenlak P."/>
            <person name="Prachumwat A."/>
            <person name="Williams T.A."/>
            <person name="Bateman K.S."/>
            <person name="Itsathitphaisarn O."/>
            <person name="Sritunyalucksana K."/>
            <person name="Paszkiewicz K.H."/>
            <person name="Moore K.A."/>
            <person name="Stentiford G.D."/>
            <person name="Williams B.A."/>
        </authorList>
    </citation>
    <scope>NUCLEOTIDE SEQUENCE [LARGE SCALE GENOMIC DNA]</scope>
    <source>
        <strain evidence="11 12">GB1</strain>
    </source>
</reference>
<keyword evidence="8" id="KW-0812">Transmembrane</keyword>
<dbReference type="EC" id="1.1.5.3" evidence="3 7"/>
<evidence type="ECO:0000256" key="2">
    <source>
        <dbReference type="ARBA" id="ARBA00007330"/>
    </source>
</evidence>
<protein>
    <recommendedName>
        <fullName evidence="3 7">Glycerol-3-phosphate dehydrogenase</fullName>
        <ecNumber evidence="3 7">1.1.5.3</ecNumber>
    </recommendedName>
</protein>
<keyword evidence="8" id="KW-0472">Membrane</keyword>
<dbReference type="GO" id="GO:0006071">
    <property type="term" value="P:glycerol metabolic process"/>
    <property type="evidence" value="ECO:0007669"/>
    <property type="project" value="EnsemblFungi"/>
</dbReference>
<keyword evidence="5" id="KW-0274">FAD</keyword>
<dbReference type="GO" id="GO:0005741">
    <property type="term" value="C:mitochondrial outer membrane"/>
    <property type="evidence" value="ECO:0007669"/>
    <property type="project" value="EnsemblFungi"/>
</dbReference>
<dbReference type="InterPro" id="IPR000447">
    <property type="entry name" value="G3P_DH_FAD-dep"/>
</dbReference>
<dbReference type="Gene3D" id="3.30.9.10">
    <property type="entry name" value="D-Amino Acid Oxidase, subunit A, domain 2"/>
    <property type="match status" value="1"/>
</dbReference>
<evidence type="ECO:0000259" key="10">
    <source>
        <dbReference type="Pfam" id="PF16901"/>
    </source>
</evidence>
<evidence type="ECO:0000313" key="12">
    <source>
        <dbReference type="Proteomes" id="UP000192639"/>
    </source>
</evidence>
<dbReference type="Gene3D" id="3.50.50.60">
    <property type="entry name" value="FAD/NAD(P)-binding domain"/>
    <property type="match status" value="1"/>
</dbReference>
<comment type="catalytic activity">
    <reaction evidence="7">
        <text>a quinone + sn-glycerol 3-phosphate = dihydroxyacetone phosphate + a quinol</text>
        <dbReference type="Rhea" id="RHEA:18977"/>
        <dbReference type="ChEBI" id="CHEBI:24646"/>
        <dbReference type="ChEBI" id="CHEBI:57597"/>
        <dbReference type="ChEBI" id="CHEBI:57642"/>
        <dbReference type="ChEBI" id="CHEBI:132124"/>
        <dbReference type="EC" id="1.1.5.3"/>
    </reaction>
</comment>
<dbReference type="InterPro" id="IPR036188">
    <property type="entry name" value="FAD/NAD-bd_sf"/>
</dbReference>
<dbReference type="OrthoDB" id="264015at2759"/>
<dbReference type="InterPro" id="IPR031656">
    <property type="entry name" value="DAO_C"/>
</dbReference>
<accession>A0A1Y1S9E3</accession>
<name>A0A1Y1S9E3_9MICR</name>
<dbReference type="PROSITE" id="PS00978">
    <property type="entry name" value="FAD_G3PDH_2"/>
    <property type="match status" value="1"/>
</dbReference>
<organism evidence="11 12">
    <name type="scientific">Enterospora canceri</name>
    <dbReference type="NCBI Taxonomy" id="1081671"/>
    <lineage>
        <taxon>Eukaryota</taxon>
        <taxon>Fungi</taxon>
        <taxon>Fungi incertae sedis</taxon>
        <taxon>Microsporidia</taxon>
        <taxon>Enterocytozoonidae</taxon>
        <taxon>Enterospora</taxon>
    </lineage>
</organism>
<feature type="domain" description="Alpha-glycerophosphate oxidase C-terminal" evidence="10">
    <location>
        <begin position="457"/>
        <end position="575"/>
    </location>
</feature>
<proteinExistence type="inferred from homology"/>
<keyword evidence="12" id="KW-1185">Reference proteome</keyword>
<feature type="domain" description="FAD dependent oxidoreductase" evidence="9">
    <location>
        <begin position="77"/>
        <end position="402"/>
    </location>
</feature>
<evidence type="ECO:0000259" key="9">
    <source>
        <dbReference type="Pfam" id="PF01266"/>
    </source>
</evidence>
<dbReference type="AlphaFoldDB" id="A0A1Y1S9E3"/>
<feature type="transmembrane region" description="Helical" evidence="8">
    <location>
        <begin position="20"/>
        <end position="38"/>
    </location>
</feature>
<evidence type="ECO:0000256" key="7">
    <source>
        <dbReference type="RuleBase" id="RU361217"/>
    </source>
</evidence>
<dbReference type="EMBL" id="LWDP01000003">
    <property type="protein sequence ID" value="ORD95089.1"/>
    <property type="molecule type" value="Genomic_DNA"/>
</dbReference>
<evidence type="ECO:0000256" key="8">
    <source>
        <dbReference type="SAM" id="Phobius"/>
    </source>
</evidence>
<evidence type="ECO:0000256" key="5">
    <source>
        <dbReference type="ARBA" id="ARBA00022827"/>
    </source>
</evidence>
<dbReference type="InterPro" id="IPR006076">
    <property type="entry name" value="FAD-dep_OxRdtase"/>
</dbReference>
<sequence>MRQYMSPNVKQFDKILRLETGMFLNLAVLVVMLVIYLVRKRRVAKERRAAQRERYEMDFTPSTRGGSIKQAKTGYFDVVVIGGGSTGVGVALDGATRGLRVCLVEQGDLACSTSSKSTKLLHGGVRYLDKAVRKMSISQLRLVIEALYERKAIMEIAPYLSQTIRMFVPLYSNLQTVFYFCLLKLYDWLAGSRSLGRSYFVGQEQAKMYNFHFREKNLTGAMVYYDGSMDDSRLNVMLGVTAAFHGATVLNHVKFISFDSNQGQMICVDRLTKRKFSIRTRTVVNATGSYTDITRRKTGKQSNMMVHSTGSHICIDSKFGPVGMGLVDKCTVDGRMLFVVPWMGFLVAGATERVVQHPSAVLPTKDDLDFIVAEINKFTSTKLCHEDVKSIWTGVRPLVQDSGSNNSENLVRSFKIIDDKNKVVSVTGGKWTTYRTAAKETIDFLVKNYKLKASRSCVTEDIRIVGSTGYSRNMFYRIAEWHEIDLSYAKHLQQTYGAYSFKLAEYLKKHRSRILVEYEHTYAEVLYVMRHEYAITLGDIVNRRFRIGFINVRDAERMAIKIREFLVLNNIWSNTTARKYSNMFYAELDEFGWSILNNPLYFIHLILISSKFV</sequence>
<keyword evidence="6 7" id="KW-0560">Oxidoreductase</keyword>
<dbReference type="PROSITE" id="PS00977">
    <property type="entry name" value="FAD_G3PDH_1"/>
    <property type="match status" value="1"/>
</dbReference>
<evidence type="ECO:0000256" key="1">
    <source>
        <dbReference type="ARBA" id="ARBA00001974"/>
    </source>
</evidence>
<dbReference type="InterPro" id="IPR038299">
    <property type="entry name" value="DAO_C_sf"/>
</dbReference>
<evidence type="ECO:0000313" key="11">
    <source>
        <dbReference type="EMBL" id="ORD95089.1"/>
    </source>
</evidence>
<dbReference type="Proteomes" id="UP000192639">
    <property type="component" value="Unassembled WGS sequence"/>
</dbReference>
<evidence type="ECO:0000256" key="4">
    <source>
        <dbReference type="ARBA" id="ARBA00022630"/>
    </source>
</evidence>
<comment type="caution">
    <text evidence="11">The sequence shown here is derived from an EMBL/GenBank/DDBJ whole genome shotgun (WGS) entry which is preliminary data.</text>
</comment>
<comment type="cofactor">
    <cofactor evidence="1 7">
        <name>FAD</name>
        <dbReference type="ChEBI" id="CHEBI:57692"/>
    </cofactor>
</comment>
<evidence type="ECO:0000256" key="6">
    <source>
        <dbReference type="ARBA" id="ARBA00023002"/>
    </source>
</evidence>
<evidence type="ECO:0000256" key="3">
    <source>
        <dbReference type="ARBA" id="ARBA00013029"/>
    </source>
</evidence>
<dbReference type="VEuPathDB" id="MicrosporidiaDB:ECANGB1_2518"/>
<dbReference type="Pfam" id="PF01266">
    <property type="entry name" value="DAO"/>
    <property type="match status" value="1"/>
</dbReference>